<dbReference type="Proteomes" id="UP000265715">
    <property type="component" value="Unassembled WGS sequence"/>
</dbReference>
<keyword evidence="3" id="KW-1185">Reference proteome</keyword>
<protein>
    <recommendedName>
        <fullName evidence="4">MetA-pathway of phenol degradation</fullName>
    </recommendedName>
</protein>
<comment type="caution">
    <text evidence="2">The sequence shown here is derived from an EMBL/GenBank/DDBJ whole genome shotgun (WGS) entry which is preliminary data.</text>
</comment>
<evidence type="ECO:0000313" key="3">
    <source>
        <dbReference type="Proteomes" id="UP000265715"/>
    </source>
</evidence>
<reference evidence="2 3" key="1">
    <citation type="submission" date="2018-08" db="EMBL/GenBank/DDBJ databases">
        <title>Meiothermus terrae DSM 26712 genome sequencing project.</title>
        <authorList>
            <person name="Da Costa M.S."/>
            <person name="Albuquerque L."/>
            <person name="Raposo P."/>
            <person name="Froufe H.J.C."/>
            <person name="Barroso C.S."/>
            <person name="Egas C."/>
        </authorList>
    </citation>
    <scope>NUCLEOTIDE SEQUENCE [LARGE SCALE GENOMIC DNA]</scope>
    <source>
        <strain evidence="2 3">DSM 26712</strain>
    </source>
</reference>
<dbReference type="EMBL" id="QXDL01000006">
    <property type="protein sequence ID" value="RIH90608.1"/>
    <property type="molecule type" value="Genomic_DNA"/>
</dbReference>
<dbReference type="RefSeq" id="WP_147372496.1">
    <property type="nucleotide sequence ID" value="NZ_QXDL01000006.1"/>
</dbReference>
<feature type="region of interest" description="Disordered" evidence="1">
    <location>
        <begin position="69"/>
        <end position="88"/>
    </location>
</feature>
<name>A0A399F331_9DEIN</name>
<proteinExistence type="predicted"/>
<organism evidence="2 3">
    <name type="scientific">Calidithermus terrae</name>
    <dbReference type="NCBI Taxonomy" id="1408545"/>
    <lineage>
        <taxon>Bacteria</taxon>
        <taxon>Thermotogati</taxon>
        <taxon>Deinococcota</taxon>
        <taxon>Deinococci</taxon>
        <taxon>Thermales</taxon>
        <taxon>Thermaceae</taxon>
        <taxon>Calidithermus</taxon>
    </lineage>
</organism>
<sequence length="243" mass="25241">MRMLLTAIAVAGIVLNPGSAQNFSLALRLDSRPLLEAGELTLQGSYYLELLPGLEAGLRAHAGLGLTAAPGGGGRGKGKGRGKPEDGSSLPGFGLSPYLEYAAPLLDGPALNLEGYAGARADLSLSPPGYALGFNLAPYAGLDLGYALADGWELLAGLEARLYLLPAEAYLSSYLEADFYGLDPLTLYAGYSLYLGAVLAGGSYLGHGPYLGAFYPVLEGLSLQGEAGGDGAWYAFVRLRVRF</sequence>
<gene>
    <name evidence="2" type="ORF">Mterra_00308</name>
</gene>
<evidence type="ECO:0000256" key="1">
    <source>
        <dbReference type="SAM" id="MobiDB-lite"/>
    </source>
</evidence>
<dbReference type="OrthoDB" id="9959571at2"/>
<evidence type="ECO:0000313" key="2">
    <source>
        <dbReference type="EMBL" id="RIH90608.1"/>
    </source>
</evidence>
<accession>A0A399F331</accession>
<evidence type="ECO:0008006" key="4">
    <source>
        <dbReference type="Google" id="ProtNLM"/>
    </source>
</evidence>
<dbReference type="AlphaFoldDB" id="A0A399F331"/>